<accession>A0AC34R900</accession>
<evidence type="ECO:0000313" key="1">
    <source>
        <dbReference type="Proteomes" id="UP000887576"/>
    </source>
</evidence>
<reference evidence="2" key="1">
    <citation type="submission" date="2022-11" db="UniProtKB">
        <authorList>
            <consortium name="WormBaseParasite"/>
        </authorList>
    </citation>
    <scope>IDENTIFICATION</scope>
</reference>
<evidence type="ECO:0000313" key="2">
    <source>
        <dbReference type="WBParaSite" id="JU765_v2.g4489.t1"/>
    </source>
</evidence>
<dbReference type="WBParaSite" id="JU765_v2.g4489.t1">
    <property type="protein sequence ID" value="JU765_v2.g4489.t1"/>
    <property type="gene ID" value="JU765_v2.g4489"/>
</dbReference>
<protein>
    <submittedName>
        <fullName evidence="2">Alcohol dehydrogenase-like C-terminal domain-containing protein</fullName>
    </submittedName>
</protein>
<organism evidence="1 2">
    <name type="scientific">Panagrolaimus sp. JU765</name>
    <dbReference type="NCBI Taxonomy" id="591449"/>
    <lineage>
        <taxon>Eukaryota</taxon>
        <taxon>Metazoa</taxon>
        <taxon>Ecdysozoa</taxon>
        <taxon>Nematoda</taxon>
        <taxon>Chromadorea</taxon>
        <taxon>Rhabditida</taxon>
        <taxon>Tylenchina</taxon>
        <taxon>Panagrolaimomorpha</taxon>
        <taxon>Panagrolaimoidea</taxon>
        <taxon>Panagrolaimidae</taxon>
        <taxon>Panagrolaimus</taxon>
    </lineage>
</organism>
<dbReference type="Proteomes" id="UP000887576">
    <property type="component" value="Unplaced"/>
</dbReference>
<proteinExistence type="predicted"/>
<name>A0AC34R900_9BILA</name>
<sequence>MGLRPIAIDLGQEKSQHCLNLGAEMFIDASDPEIDQKIIKYTNGGAHGAINIANATKAIENMFNYVRKSGTIVLVGLPRDPFLQVNVKLFIAKGINMKGSVSGNRKDMDEVIEFFSRGVINVPIKLMGLSDVPQILEALHQHQVTGRVVIDPSK</sequence>